<evidence type="ECO:0000313" key="3">
    <source>
        <dbReference type="Proteomes" id="UP000758155"/>
    </source>
</evidence>
<feature type="compositionally biased region" description="Acidic residues" evidence="1">
    <location>
        <begin position="425"/>
        <end position="436"/>
    </location>
</feature>
<feature type="compositionally biased region" description="Acidic residues" evidence="1">
    <location>
        <begin position="370"/>
        <end position="383"/>
    </location>
</feature>
<sequence>MWAYDFPDRLERPQIKAWRCDLTALSRGHNFYFVACNDVVYVYQPKFPDQSIPGEPELVLHPPTTSPYLQPGIDHEDSHSITRLHVDYLGQDEIILITCDDGDVIGYRTEEIQRVADRRREASDDENEIFVEEPVRTFLHRNVGASAWGLAIHQEARMIAISANTHKVTVIAYALAQPGEDSDDSSVLSDSDMGECSDEEDPADFPSPRHQDHVITLSARHNVPSVSFNNSGDDTVGRWLSSCSINGETLIWDLHHPEKCVRVIRLGFCASVKDPTKAPQHVPGSCACLRPSNFPHAIWSNIFLDASTAYEDPLLQDSTLPLHHDHPLPYIQDISACKGRFSVTGRKSYPGLHVVAQNIPPDAEASEMSMSEDDSDFVDDSESESSPWSETAGVYQSQHSSDGDHVHEPTAEEATASAQPVLSADTDEPSADEEDASQTAPASHSPPTQIPNNGINALGVWFQPGNNTATIVWNDDSGSEDEMFIPTTAQAQMAFANAIQPARAYCEVTTAFTLARQPQITSPLLIVTKEDVHLYQRPLDYAGDHLDPIVTIRRPLHPDERRNPFPFIPGSHDRHCYTTQIPELGVFIIASPDGRAGIFSLTKAMQSSRSRPQYSFHLEYVLPFANDNKSKIWDVEGARLIGVAAGPVQGMLDESSEGDEDAASVTPHNGNVGF</sequence>
<feature type="compositionally biased region" description="Polar residues" evidence="1">
    <location>
        <begin position="437"/>
        <end position="455"/>
    </location>
</feature>
<protein>
    <submittedName>
        <fullName evidence="2">Uncharacterized protein</fullName>
    </submittedName>
</protein>
<dbReference type="Pfam" id="PF08728">
    <property type="entry name" value="CRT10"/>
    <property type="match status" value="1"/>
</dbReference>
<dbReference type="SUPFAM" id="SSF50978">
    <property type="entry name" value="WD40 repeat-like"/>
    <property type="match status" value="1"/>
</dbReference>
<gene>
    <name evidence="2" type="ORF">E8E12_006749</name>
</gene>
<dbReference type="InterPro" id="IPR036322">
    <property type="entry name" value="WD40_repeat_dom_sf"/>
</dbReference>
<reference evidence="2" key="1">
    <citation type="submission" date="2019-04" db="EMBL/GenBank/DDBJ databases">
        <title>Sequencing of skin fungus with MAO and IRED activity.</title>
        <authorList>
            <person name="Marsaioli A.J."/>
            <person name="Bonatto J.M.C."/>
            <person name="Reis Junior O."/>
        </authorList>
    </citation>
    <scope>NUCLEOTIDE SEQUENCE</scope>
    <source>
        <strain evidence="2">28M1</strain>
    </source>
</reference>
<feature type="compositionally biased region" description="Acidic residues" evidence="1">
    <location>
        <begin position="192"/>
        <end position="203"/>
    </location>
</feature>
<feature type="compositionally biased region" description="Basic and acidic residues" evidence="1">
    <location>
        <begin position="401"/>
        <end position="410"/>
    </location>
</feature>
<dbReference type="InterPro" id="IPR014839">
    <property type="entry name" value="Crt10"/>
</dbReference>
<feature type="region of interest" description="Disordered" evidence="1">
    <location>
        <begin position="364"/>
        <end position="457"/>
    </location>
</feature>
<evidence type="ECO:0000256" key="1">
    <source>
        <dbReference type="SAM" id="MobiDB-lite"/>
    </source>
</evidence>
<dbReference type="Proteomes" id="UP000758155">
    <property type="component" value="Unassembled WGS sequence"/>
</dbReference>
<comment type="caution">
    <text evidence="2">The sequence shown here is derived from an EMBL/GenBank/DDBJ whole genome shotgun (WGS) entry which is preliminary data.</text>
</comment>
<feature type="region of interest" description="Disordered" evidence="1">
    <location>
        <begin position="651"/>
        <end position="674"/>
    </location>
</feature>
<evidence type="ECO:0000313" key="2">
    <source>
        <dbReference type="EMBL" id="KAF3034815.1"/>
    </source>
</evidence>
<dbReference type="EMBL" id="SWKV01000064">
    <property type="protein sequence ID" value="KAF3034815.1"/>
    <property type="molecule type" value="Genomic_DNA"/>
</dbReference>
<dbReference type="AlphaFoldDB" id="A0A9P4WKD9"/>
<organism evidence="2 3">
    <name type="scientific">Didymella heteroderae</name>
    <dbReference type="NCBI Taxonomy" id="1769908"/>
    <lineage>
        <taxon>Eukaryota</taxon>
        <taxon>Fungi</taxon>
        <taxon>Dikarya</taxon>
        <taxon>Ascomycota</taxon>
        <taxon>Pezizomycotina</taxon>
        <taxon>Dothideomycetes</taxon>
        <taxon>Pleosporomycetidae</taxon>
        <taxon>Pleosporales</taxon>
        <taxon>Pleosporineae</taxon>
        <taxon>Didymellaceae</taxon>
        <taxon>Didymella</taxon>
    </lineage>
</organism>
<dbReference type="OrthoDB" id="5591786at2759"/>
<keyword evidence="3" id="KW-1185">Reference proteome</keyword>
<name>A0A9P4WKD9_9PLEO</name>
<feature type="region of interest" description="Disordered" evidence="1">
    <location>
        <begin position="179"/>
        <end position="210"/>
    </location>
</feature>
<proteinExistence type="predicted"/>
<accession>A0A9P4WKD9</accession>